<dbReference type="KEGG" id="mflg:ABS361_05015"/>
<dbReference type="EMBL" id="CP158568">
    <property type="protein sequence ID" value="XBY45639.1"/>
    <property type="molecule type" value="Genomic_DNA"/>
</dbReference>
<evidence type="ECO:0000259" key="2">
    <source>
        <dbReference type="Pfam" id="PF04809"/>
    </source>
</evidence>
<feature type="domain" description="HupH hydrogenase expression protein C-terminal" evidence="2">
    <location>
        <begin position="59"/>
        <end position="153"/>
    </location>
</feature>
<accession>A0AAU7XD25</accession>
<dbReference type="Gene3D" id="3.30.1370.140">
    <property type="entry name" value="HupH hydrogenase expression protein, C-terminal domain"/>
    <property type="match status" value="2"/>
</dbReference>
<evidence type="ECO:0000313" key="3">
    <source>
        <dbReference type="EMBL" id="XBY45639.1"/>
    </source>
</evidence>
<sequence length="289" mass="30863">MKAGFWVAPDGADDAIAMLPIGGEAAEIRKSGTTGTGALSFLATTGAEEMIARCPGVAALLPKLADALDTQKANEVGRIFDLEHLGREERALIGEVLGEGEVAATVALPDGVVAQVQESIFPGLWRVRFTDASNRLVADYAEVASIPVAVRRAAGMTLADIEIGTPPEGAMNVMPVLAEIRDRMASYRPGEANHTIAFSLFPMTPDDIEFLQATLGAGPVRIVSRGYGTCRIQATAVHNVWGVQFFNSMDTILLDTLEIGDVPVVACAAEEDFRDSAERLREIEEAYFK</sequence>
<dbReference type="AlphaFoldDB" id="A0AAU7XD25"/>
<name>A0AAU7XD25_9HYPH</name>
<dbReference type="InterPro" id="IPR038527">
    <property type="entry name" value="HupH_C_sf"/>
</dbReference>
<reference evidence="3" key="1">
    <citation type="submission" date="2024-06" db="EMBL/GenBank/DDBJ databases">
        <title>Methylostella associata gen. nov., sp. nov., a novel Ancalomicrobiaceae-affiliated facultatively methylotrophic bacteria that feed on methanotrophs of the genus Methylococcus.</title>
        <authorList>
            <person name="Saltykova V."/>
            <person name="Danilova O.V."/>
            <person name="Oshkin I.Y."/>
            <person name="Belova S.E."/>
            <person name="Pimenov N.V."/>
            <person name="Dedysh S.N."/>
        </authorList>
    </citation>
    <scope>NUCLEOTIDE SEQUENCE</scope>
    <source>
        <strain evidence="3">S20</strain>
    </source>
</reference>
<evidence type="ECO:0000256" key="1">
    <source>
        <dbReference type="ARBA" id="ARBA00010832"/>
    </source>
</evidence>
<comment type="similarity">
    <text evidence="1">Belongs to the HupH/HyaF family.</text>
</comment>
<proteinExistence type="inferred from homology"/>
<gene>
    <name evidence="3" type="ORF">ABS361_05015</name>
</gene>
<feature type="domain" description="HupH hydrogenase expression protein C-terminal" evidence="2">
    <location>
        <begin position="171"/>
        <end position="286"/>
    </location>
</feature>
<dbReference type="Pfam" id="PF04809">
    <property type="entry name" value="HupH_C"/>
    <property type="match status" value="2"/>
</dbReference>
<dbReference type="RefSeq" id="WP_407050731.1">
    <property type="nucleotide sequence ID" value="NZ_CP158568.1"/>
</dbReference>
<dbReference type="InterPro" id="IPR006894">
    <property type="entry name" value="HupH_Hydgase_express_prot_C"/>
</dbReference>
<protein>
    <submittedName>
        <fullName evidence="3">Hydrogenase expression/formation C-terminal domain-containing protein</fullName>
    </submittedName>
</protein>
<organism evidence="3">
    <name type="scientific">Methyloraptor flagellatus</name>
    <dbReference type="NCBI Taxonomy" id="3162530"/>
    <lineage>
        <taxon>Bacteria</taxon>
        <taxon>Pseudomonadati</taxon>
        <taxon>Pseudomonadota</taxon>
        <taxon>Alphaproteobacteria</taxon>
        <taxon>Hyphomicrobiales</taxon>
        <taxon>Ancalomicrobiaceae</taxon>
        <taxon>Methyloraptor</taxon>
    </lineage>
</organism>